<dbReference type="RefSeq" id="WP_084354371.1">
    <property type="nucleotide sequence ID" value="NZ_FWYD01000023.1"/>
</dbReference>
<accession>A0A1W2E5R4</accession>
<organism evidence="1 2">
    <name type="scientific">Primorskyibacter flagellatus</name>
    <dbReference type="NCBI Taxonomy" id="1387277"/>
    <lineage>
        <taxon>Bacteria</taxon>
        <taxon>Pseudomonadati</taxon>
        <taxon>Pseudomonadota</taxon>
        <taxon>Alphaproteobacteria</taxon>
        <taxon>Rhodobacterales</taxon>
        <taxon>Roseobacteraceae</taxon>
        <taxon>Primorskyibacter</taxon>
    </lineage>
</organism>
<dbReference type="EMBL" id="FWYD01000023">
    <property type="protein sequence ID" value="SMD05090.1"/>
    <property type="molecule type" value="Genomic_DNA"/>
</dbReference>
<gene>
    <name evidence="1" type="ORF">SAMN06295998_12311</name>
</gene>
<dbReference type="Proteomes" id="UP000192330">
    <property type="component" value="Unassembled WGS sequence"/>
</dbReference>
<name>A0A1W2E5R4_9RHOB</name>
<evidence type="ECO:0008006" key="3">
    <source>
        <dbReference type="Google" id="ProtNLM"/>
    </source>
</evidence>
<dbReference type="OrthoDB" id="7863465at2"/>
<evidence type="ECO:0000313" key="1">
    <source>
        <dbReference type="EMBL" id="SMD05090.1"/>
    </source>
</evidence>
<reference evidence="1 2" key="1">
    <citation type="submission" date="2017-04" db="EMBL/GenBank/DDBJ databases">
        <authorList>
            <person name="Afonso C.L."/>
            <person name="Miller P.J."/>
            <person name="Scott M.A."/>
            <person name="Spackman E."/>
            <person name="Goraichik I."/>
            <person name="Dimitrov K.M."/>
            <person name="Suarez D.L."/>
            <person name="Swayne D.E."/>
        </authorList>
    </citation>
    <scope>NUCLEOTIDE SEQUENCE [LARGE SCALE GENOMIC DNA]</scope>
    <source>
        <strain evidence="1 2">CGMCC 1.12644</strain>
    </source>
</reference>
<protein>
    <recommendedName>
        <fullName evidence="3">Terminase small subunit</fullName>
    </recommendedName>
</protein>
<sequence length="174" mass="19898">MTHSRKRSNIVPLTADPRAKNALKYRPEYCEIVKRMAREGQFPEAWCSEMGVSMSTMYNWAARYPEFDEACCIAWTALAAYWTGKAVRMAFGGEGDAKPLIRILRTRFPDTWGDNPRNTAGHYEHVMRPGMMELMAHHHTAVRGMTKEQIEAELAKLREHYQGDAADKSETNSK</sequence>
<dbReference type="Gene3D" id="1.10.10.60">
    <property type="entry name" value="Homeodomain-like"/>
    <property type="match status" value="1"/>
</dbReference>
<evidence type="ECO:0000313" key="2">
    <source>
        <dbReference type="Proteomes" id="UP000192330"/>
    </source>
</evidence>
<dbReference type="STRING" id="1387277.SAMN06295998_12311"/>
<dbReference type="AlphaFoldDB" id="A0A1W2E5R4"/>
<proteinExistence type="predicted"/>
<keyword evidence="2" id="KW-1185">Reference proteome</keyword>